<evidence type="ECO:0000313" key="2">
    <source>
        <dbReference type="Proteomes" id="UP001227317"/>
    </source>
</evidence>
<evidence type="ECO:0008006" key="3">
    <source>
        <dbReference type="Google" id="ProtNLM"/>
    </source>
</evidence>
<dbReference type="RefSeq" id="WP_306711935.1">
    <property type="nucleotide sequence ID" value="NZ_JAUJFI010000263.1"/>
</dbReference>
<proteinExistence type="predicted"/>
<organism evidence="1 2">
    <name type="scientific">Azospirillum isscasi</name>
    <dbReference type="NCBI Taxonomy" id="3053926"/>
    <lineage>
        <taxon>Bacteria</taxon>
        <taxon>Pseudomonadati</taxon>
        <taxon>Pseudomonadota</taxon>
        <taxon>Alphaproteobacteria</taxon>
        <taxon>Rhodospirillales</taxon>
        <taxon>Azospirillaceae</taxon>
        <taxon>Azospirillum</taxon>
    </lineage>
</organism>
<protein>
    <recommendedName>
        <fullName evidence="3">Signal transduction histidine kinase subgroup 3 dimerisation and phosphoacceptor domain-containing protein</fullName>
    </recommendedName>
</protein>
<accession>A0ABU0WQJ1</accession>
<dbReference type="Proteomes" id="UP001227317">
    <property type="component" value="Unassembled WGS sequence"/>
</dbReference>
<reference evidence="1 2" key="1">
    <citation type="submission" date="2023-06" db="EMBL/GenBank/DDBJ databases">
        <title>Azospirillum isscasensis sp.nov, a bacterium isolated from rhizosphere soil of rice.</title>
        <authorList>
            <person name="Wang H."/>
        </authorList>
    </citation>
    <scope>NUCLEOTIDE SEQUENCE [LARGE SCALE GENOMIC DNA]</scope>
    <source>
        <strain evidence="1 2">C340-1</strain>
    </source>
</reference>
<comment type="caution">
    <text evidence="1">The sequence shown here is derived from an EMBL/GenBank/DDBJ whole genome shotgun (WGS) entry which is preliminary data.</text>
</comment>
<keyword evidence="2" id="KW-1185">Reference proteome</keyword>
<evidence type="ECO:0000313" key="1">
    <source>
        <dbReference type="EMBL" id="MDQ2106513.1"/>
    </source>
</evidence>
<dbReference type="EMBL" id="JAUJFI010000263">
    <property type="protein sequence ID" value="MDQ2106513.1"/>
    <property type="molecule type" value="Genomic_DNA"/>
</dbReference>
<sequence>MSTRRTGSTRKLRREIADAEAARRISLTRDLHDGLAGQLVSMVALSDRTGADARNARRETPDGVTLAKAHRLVVDNLMMLGGGARMVEVARRIVTKVTLTPTPEGNGLETEMEGGFTRAEELLQALESKQPAS</sequence>
<gene>
    <name evidence="1" type="ORF">QSG27_27750</name>
</gene>
<name>A0ABU0WQJ1_9PROT</name>